<keyword evidence="5 10" id="KW-1133">Transmembrane helix</keyword>
<evidence type="ECO:0000256" key="2">
    <source>
        <dbReference type="ARBA" id="ARBA00022448"/>
    </source>
</evidence>
<keyword evidence="8 10" id="KW-0472">Membrane</keyword>
<proteinExistence type="predicted"/>
<dbReference type="EMBL" id="JALBUU010000125">
    <property type="protein sequence ID" value="MCI0757001.1"/>
    <property type="molecule type" value="Genomic_DNA"/>
</dbReference>
<dbReference type="PROSITE" id="PS50042">
    <property type="entry name" value="CNMP_BINDING_3"/>
    <property type="match status" value="1"/>
</dbReference>
<sequence length="848" mass="92954">MPNTLLAIALLLIVVSAIQPLARRMMLSSTVLLAVVGVLLGGGAAFLFNTPHLAALDQAAGTLLRFPVNAEAFLYIFLPLLVFHGSLSIDVRRLARDWAPVLVMAVVAVLVTTAAIGFALQPLAGVSLTACLMLGAIVATTDPSAVVGVFREIGANSRLTRLVEGESLLNDAAAISIFTIFLGQLTGQHSLAPAEVVLSFLTSFIGGLAVGFLMARAMLFAVPLMGGNRTAEVSLTLALPYIAYIVCDHTLHFSGVVAAAAAGLTVSAVGPSTFRPRSWQFLQDIWDQLSFWASSMVFILASMLVPRLLLGMQQRDLLLIGVVIVAAMAARAAVLFGVMPLLRHAKLSQRVPIPFKVTMLWGGLRGAITLALALSVTENPLVPQRVQQFVAILATGYVLSTLLVNGTTLRFLVHALKLDRLSASDQALRNQVVAIGLGEVRDKLRRTAGELAFSAPATAHVVEMYDRRVKVETAANTFDTAIGDRDRVTLGLITFASQERSLLLEMFQEQGLSRRVMETLLWTAESMIDGARSEGRLGYIQAARRRLQPNLRFRLAQGLHRQFRIDTPLMHCMAERFEMLLLSHLVSASMTRFIRRRMEPVLGHRVTEVVGDIVGRREELLQDAMETLRLQYPGYAEALETRILRQIGLRMEAEEYATLKRESLVGEELHDELMRGLDALRAQVARPLQFNIQSGLDKRIEEFPIFAALQDALLHDLAMSVTIRFAVPGEWIFRRRQRARSVFFISRGEVLLQGDGTEFPLTHGEFFGEGELLDKRTRRRTRARATSFCHLLELDAAAFHRLLAEAPDLAGRVERVVEARRPAAVPEPPAVPGPVLGLDGLSEARLPG</sequence>
<feature type="transmembrane region" description="Helical" evidence="10">
    <location>
        <begin position="289"/>
        <end position="310"/>
    </location>
</feature>
<dbReference type="SUPFAM" id="SSF51206">
    <property type="entry name" value="cAMP-binding domain-like"/>
    <property type="match status" value="1"/>
</dbReference>
<evidence type="ECO:0000256" key="1">
    <source>
        <dbReference type="ARBA" id="ARBA00004651"/>
    </source>
</evidence>
<feature type="transmembrane region" description="Helical" evidence="10">
    <location>
        <begin position="101"/>
        <end position="120"/>
    </location>
</feature>
<protein>
    <submittedName>
        <fullName evidence="12">Cation:proton antiporter</fullName>
    </submittedName>
</protein>
<keyword evidence="7" id="KW-0406">Ion transport</keyword>
<dbReference type="SMART" id="SM00100">
    <property type="entry name" value="cNMP"/>
    <property type="match status" value="1"/>
</dbReference>
<comment type="subcellular location">
    <subcellularLocation>
        <location evidence="1">Cell membrane</location>
        <topology evidence="1">Multi-pass membrane protein</topology>
    </subcellularLocation>
</comment>
<keyword evidence="4 10" id="KW-0812">Transmembrane</keyword>
<dbReference type="InterPro" id="IPR006153">
    <property type="entry name" value="Cation/H_exchanger_TM"/>
</dbReference>
<dbReference type="PANTHER" id="PTHR10110:SF86">
    <property type="entry name" value="SODIUM_HYDROGEN EXCHANGER 7"/>
    <property type="match status" value="1"/>
</dbReference>
<dbReference type="CDD" id="cd00038">
    <property type="entry name" value="CAP_ED"/>
    <property type="match status" value="1"/>
</dbReference>
<feature type="transmembrane region" description="Helical" evidence="10">
    <location>
        <begin position="126"/>
        <end position="147"/>
    </location>
</feature>
<evidence type="ECO:0000256" key="7">
    <source>
        <dbReference type="ARBA" id="ARBA00023065"/>
    </source>
</evidence>
<evidence type="ECO:0000313" key="12">
    <source>
        <dbReference type="EMBL" id="MCI0757001.1"/>
    </source>
</evidence>
<dbReference type="InterPro" id="IPR018490">
    <property type="entry name" value="cNMP-bd_dom_sf"/>
</dbReference>
<accession>A0ABS9WCN2</accession>
<comment type="caution">
    <text evidence="12">The sequence shown here is derived from an EMBL/GenBank/DDBJ whole genome shotgun (WGS) entry which is preliminary data.</text>
</comment>
<evidence type="ECO:0000313" key="13">
    <source>
        <dbReference type="Proteomes" id="UP001201985"/>
    </source>
</evidence>
<dbReference type="Gene3D" id="2.60.120.10">
    <property type="entry name" value="Jelly Rolls"/>
    <property type="match status" value="1"/>
</dbReference>
<feature type="transmembrane region" description="Helical" evidence="10">
    <location>
        <begin position="197"/>
        <end position="220"/>
    </location>
</feature>
<dbReference type="Proteomes" id="UP001201985">
    <property type="component" value="Unassembled WGS sequence"/>
</dbReference>
<feature type="domain" description="Cyclic nucleotide-binding" evidence="11">
    <location>
        <begin position="705"/>
        <end position="809"/>
    </location>
</feature>
<evidence type="ECO:0000256" key="8">
    <source>
        <dbReference type="ARBA" id="ARBA00023136"/>
    </source>
</evidence>
<reference evidence="12 13" key="1">
    <citation type="submission" date="2022-03" db="EMBL/GenBank/DDBJ databases">
        <title>Complete genome analysis of Roseomonas KG 17.1 : a prolific producer of plant growth promoters.</title>
        <authorList>
            <person name="Saadouli I."/>
            <person name="Najjari A."/>
            <person name="Mosbah A."/>
            <person name="Ouzari H.I."/>
        </authorList>
    </citation>
    <scope>NUCLEOTIDE SEQUENCE [LARGE SCALE GENOMIC DNA]</scope>
    <source>
        <strain evidence="12 13">KG17-1</strain>
    </source>
</reference>
<evidence type="ECO:0000256" key="6">
    <source>
        <dbReference type="ARBA" id="ARBA00023053"/>
    </source>
</evidence>
<feature type="transmembrane region" description="Helical" evidence="10">
    <location>
        <begin position="317"/>
        <end position="339"/>
    </location>
</feature>
<feature type="transmembrane region" description="Helical" evidence="10">
    <location>
        <begin position="241"/>
        <end position="269"/>
    </location>
</feature>
<keyword evidence="13" id="KW-1185">Reference proteome</keyword>
<feature type="transmembrane region" description="Helical" evidence="10">
    <location>
        <begin position="389"/>
        <end position="413"/>
    </location>
</feature>
<keyword evidence="6" id="KW-0915">Sodium</keyword>
<dbReference type="Pfam" id="PF00027">
    <property type="entry name" value="cNMP_binding"/>
    <property type="match status" value="1"/>
</dbReference>
<feature type="transmembrane region" description="Helical" evidence="10">
    <location>
        <begin position="29"/>
        <end position="48"/>
    </location>
</feature>
<evidence type="ECO:0000256" key="9">
    <source>
        <dbReference type="ARBA" id="ARBA00023201"/>
    </source>
</evidence>
<keyword evidence="2" id="KW-0813">Transport</keyword>
<dbReference type="Gene3D" id="6.10.140.1330">
    <property type="match status" value="1"/>
</dbReference>
<feature type="transmembrane region" description="Helical" evidence="10">
    <location>
        <begin position="72"/>
        <end position="89"/>
    </location>
</feature>
<evidence type="ECO:0000256" key="3">
    <source>
        <dbReference type="ARBA" id="ARBA00022475"/>
    </source>
</evidence>
<evidence type="ECO:0000259" key="11">
    <source>
        <dbReference type="PROSITE" id="PS50042"/>
    </source>
</evidence>
<name>A0ABS9WCN2_9PROT</name>
<keyword evidence="3" id="KW-1003">Cell membrane</keyword>
<feature type="transmembrane region" description="Helical" evidence="10">
    <location>
        <begin position="359"/>
        <end position="377"/>
    </location>
</feature>
<feature type="transmembrane region" description="Helical" evidence="10">
    <location>
        <begin position="6"/>
        <end position="22"/>
    </location>
</feature>
<dbReference type="PANTHER" id="PTHR10110">
    <property type="entry name" value="SODIUM/HYDROGEN EXCHANGER"/>
    <property type="match status" value="1"/>
</dbReference>
<keyword evidence="9" id="KW-0739">Sodium transport</keyword>
<organism evidence="12 13">
    <name type="scientific">Teichococcus vastitatis</name>
    <dbReference type="NCBI Taxonomy" id="2307076"/>
    <lineage>
        <taxon>Bacteria</taxon>
        <taxon>Pseudomonadati</taxon>
        <taxon>Pseudomonadota</taxon>
        <taxon>Alphaproteobacteria</taxon>
        <taxon>Acetobacterales</taxon>
        <taxon>Roseomonadaceae</taxon>
        <taxon>Roseomonas</taxon>
    </lineage>
</organism>
<dbReference type="Pfam" id="PF00999">
    <property type="entry name" value="Na_H_Exchanger"/>
    <property type="match status" value="1"/>
</dbReference>
<feature type="transmembrane region" description="Helical" evidence="10">
    <location>
        <begin position="168"/>
        <end position="185"/>
    </location>
</feature>
<dbReference type="InterPro" id="IPR018422">
    <property type="entry name" value="Cation/H_exchanger_CPA1"/>
</dbReference>
<evidence type="ECO:0000256" key="4">
    <source>
        <dbReference type="ARBA" id="ARBA00022692"/>
    </source>
</evidence>
<dbReference type="InterPro" id="IPR000595">
    <property type="entry name" value="cNMP-bd_dom"/>
</dbReference>
<evidence type="ECO:0000256" key="10">
    <source>
        <dbReference type="SAM" id="Phobius"/>
    </source>
</evidence>
<evidence type="ECO:0000256" key="5">
    <source>
        <dbReference type="ARBA" id="ARBA00022989"/>
    </source>
</evidence>
<dbReference type="InterPro" id="IPR014710">
    <property type="entry name" value="RmlC-like_jellyroll"/>
</dbReference>
<gene>
    <name evidence="12" type="ORF">MON41_25530</name>
</gene>